<reference evidence="7 8" key="1">
    <citation type="submission" date="2016-03" db="EMBL/GenBank/DDBJ databases">
        <authorList>
            <person name="Ploux O."/>
        </authorList>
    </citation>
    <scope>NUCLEOTIDE SEQUENCE [LARGE SCALE GENOMIC DNA]</scope>
    <source>
        <strain evidence="7 8">R-45363</strain>
    </source>
</reference>
<dbReference type="PANTHER" id="PTHR43646:SF2">
    <property type="entry name" value="GLYCOSYLTRANSFERASE 2-LIKE DOMAIN-CONTAINING PROTEIN"/>
    <property type="match status" value="1"/>
</dbReference>
<dbReference type="Proteomes" id="UP000078090">
    <property type="component" value="Unassembled WGS sequence"/>
</dbReference>
<dbReference type="Gene3D" id="3.90.550.10">
    <property type="entry name" value="Spore Coat Polysaccharide Biosynthesis Protein SpsA, Chain A"/>
    <property type="match status" value="1"/>
</dbReference>
<keyword evidence="2" id="KW-1003">Cell membrane</keyword>
<dbReference type="RefSeq" id="WP_064008115.1">
    <property type="nucleotide sequence ID" value="NZ_LUUG01000060.1"/>
</dbReference>
<gene>
    <name evidence="7" type="ORF">A1332_01200</name>
</gene>
<evidence type="ECO:0000313" key="7">
    <source>
        <dbReference type="EMBL" id="OAI06154.1"/>
    </source>
</evidence>
<comment type="subcellular location">
    <subcellularLocation>
        <location evidence="1">Cell membrane</location>
    </subcellularLocation>
</comment>
<dbReference type="NCBIfam" id="TIGR04283">
    <property type="entry name" value="glyco_like_mftF"/>
    <property type="match status" value="1"/>
</dbReference>
<evidence type="ECO:0000256" key="3">
    <source>
        <dbReference type="ARBA" id="ARBA00022676"/>
    </source>
</evidence>
<evidence type="ECO:0000313" key="8">
    <source>
        <dbReference type="Proteomes" id="UP000078090"/>
    </source>
</evidence>
<dbReference type="InterPro" id="IPR029044">
    <property type="entry name" value="Nucleotide-diphossugar_trans"/>
</dbReference>
<dbReference type="SUPFAM" id="SSF53448">
    <property type="entry name" value="Nucleotide-diphospho-sugar transferases"/>
    <property type="match status" value="1"/>
</dbReference>
<dbReference type="OrthoDB" id="5291101at2"/>
<dbReference type="GO" id="GO:0005886">
    <property type="term" value="C:plasma membrane"/>
    <property type="evidence" value="ECO:0007669"/>
    <property type="project" value="UniProtKB-SubCell"/>
</dbReference>
<dbReference type="CDD" id="cd02522">
    <property type="entry name" value="GT_2_like_a"/>
    <property type="match status" value="1"/>
</dbReference>
<proteinExistence type="predicted"/>
<dbReference type="AlphaFoldDB" id="A0A177ML60"/>
<dbReference type="Pfam" id="PF00535">
    <property type="entry name" value="Glycos_transf_2"/>
    <property type="match status" value="1"/>
</dbReference>
<evidence type="ECO:0000259" key="6">
    <source>
        <dbReference type="Pfam" id="PF00535"/>
    </source>
</evidence>
<evidence type="ECO:0000256" key="4">
    <source>
        <dbReference type="ARBA" id="ARBA00022679"/>
    </source>
</evidence>
<organism evidence="7 8">
    <name type="scientific">Methylomonas methanica</name>
    <dbReference type="NCBI Taxonomy" id="421"/>
    <lineage>
        <taxon>Bacteria</taxon>
        <taxon>Pseudomonadati</taxon>
        <taxon>Pseudomonadota</taxon>
        <taxon>Gammaproteobacteria</taxon>
        <taxon>Methylococcales</taxon>
        <taxon>Methylococcaceae</taxon>
        <taxon>Methylomonas</taxon>
    </lineage>
</organism>
<dbReference type="EMBL" id="LUUG01000060">
    <property type="protein sequence ID" value="OAI06154.1"/>
    <property type="molecule type" value="Genomic_DNA"/>
</dbReference>
<sequence>MKPQISIIMPVLNEAAQLADKLQALQALRSRCELLLVDGGSIDAGPTVAEPWVDQVLQSPRGRSRQMNLGARHAQAEVLLFLHADTQLPELAVELIMSAVEQGAEWGRFDVQFDSRQAIFKLIAGMMNARSRLTGIATGDQAIFMSRQAFQAVGGFPEIALMEDIAISVALKKLAKPCCLKAKVVTSARRWQHYGILRTILLMWCLRLRYFFGASPDELAARYYRRQ</sequence>
<dbReference type="InterPro" id="IPR026461">
    <property type="entry name" value="Trfase_2_rSAM/seldom_assoc"/>
</dbReference>
<comment type="caution">
    <text evidence="7">The sequence shown here is derived from an EMBL/GenBank/DDBJ whole genome shotgun (WGS) entry which is preliminary data.</text>
</comment>
<dbReference type="InterPro" id="IPR001173">
    <property type="entry name" value="Glyco_trans_2-like"/>
</dbReference>
<keyword evidence="3" id="KW-0328">Glycosyltransferase</keyword>
<protein>
    <submittedName>
        <fullName evidence="7">Glycosyl transferase</fullName>
    </submittedName>
</protein>
<keyword evidence="4 7" id="KW-0808">Transferase</keyword>
<accession>A0A177ML60</accession>
<name>A0A177ML60_METMH</name>
<evidence type="ECO:0000256" key="2">
    <source>
        <dbReference type="ARBA" id="ARBA00022475"/>
    </source>
</evidence>
<dbReference type="GO" id="GO:0016757">
    <property type="term" value="F:glycosyltransferase activity"/>
    <property type="evidence" value="ECO:0007669"/>
    <property type="project" value="UniProtKB-KW"/>
</dbReference>
<keyword evidence="5" id="KW-0472">Membrane</keyword>
<evidence type="ECO:0000256" key="5">
    <source>
        <dbReference type="ARBA" id="ARBA00023136"/>
    </source>
</evidence>
<feature type="domain" description="Glycosyltransferase 2-like" evidence="6">
    <location>
        <begin position="6"/>
        <end position="123"/>
    </location>
</feature>
<dbReference type="PANTHER" id="PTHR43646">
    <property type="entry name" value="GLYCOSYLTRANSFERASE"/>
    <property type="match status" value="1"/>
</dbReference>
<evidence type="ECO:0000256" key="1">
    <source>
        <dbReference type="ARBA" id="ARBA00004236"/>
    </source>
</evidence>